<comment type="caution">
    <text evidence="5">The sequence shown here is derived from an EMBL/GenBank/DDBJ whole genome shotgun (WGS) entry which is preliminary data.</text>
</comment>
<sequence>MSTPNVVPNLDLSLVPTWRHGYRLQFEPAQDAYVLLYPEGMIKLNESASIIGQQIDGQASVSDIIEKVSAMFGDVPEIKQDIVEYMLVAQREHWIDLL</sequence>
<protein>
    <recommendedName>
        <fullName evidence="4">PqqA binding protein</fullName>
    </recommendedName>
    <alternativeName>
        <fullName evidence="4">Coenzyme PQQ synthesis protein D</fullName>
    </alternativeName>
    <alternativeName>
        <fullName evidence="4">Pyrroloquinoline quinone biosynthesis protein D</fullName>
    </alternativeName>
</protein>
<organism evidence="5 6">
    <name type="scientific">Psychrobacter saeujeotis</name>
    <dbReference type="NCBI Taxonomy" id="3143436"/>
    <lineage>
        <taxon>Bacteria</taxon>
        <taxon>Pseudomonadati</taxon>
        <taxon>Pseudomonadota</taxon>
        <taxon>Gammaproteobacteria</taxon>
        <taxon>Moraxellales</taxon>
        <taxon>Moraxellaceae</taxon>
        <taxon>Psychrobacter</taxon>
    </lineage>
</organism>
<keyword evidence="3 4" id="KW-0884">PQQ biosynthesis</keyword>
<dbReference type="Gene3D" id="1.10.10.1150">
    <property type="entry name" value="Coenzyme PQQ synthesis protein D (PqqD)"/>
    <property type="match status" value="1"/>
</dbReference>
<evidence type="ECO:0000313" key="5">
    <source>
        <dbReference type="EMBL" id="MEN2752487.1"/>
    </source>
</evidence>
<evidence type="ECO:0000256" key="4">
    <source>
        <dbReference type="HAMAP-Rule" id="MF_00655"/>
    </source>
</evidence>
<dbReference type="EMBL" id="JBDGHN010000008">
    <property type="protein sequence ID" value="MEN2752487.1"/>
    <property type="molecule type" value="Genomic_DNA"/>
</dbReference>
<keyword evidence="6" id="KW-1185">Reference proteome</keyword>
<evidence type="ECO:0000256" key="2">
    <source>
        <dbReference type="ARBA" id="ARBA00011741"/>
    </source>
</evidence>
<evidence type="ECO:0000313" key="6">
    <source>
        <dbReference type="Proteomes" id="UP001461960"/>
    </source>
</evidence>
<gene>
    <name evidence="4 5" type="primary">pqqD</name>
    <name evidence="5" type="ORF">AAIR29_12685</name>
</gene>
<comment type="function">
    <text evidence="4">Functions as a PqqA binding protein and presents PqqA to PqqE, in the pyrroloquinoline quinone (PQQ) biosynthetic pathway.</text>
</comment>
<dbReference type="NCBIfam" id="TIGR03859">
    <property type="entry name" value="PQQ_PqqD"/>
    <property type="match status" value="1"/>
</dbReference>
<evidence type="ECO:0000256" key="1">
    <source>
        <dbReference type="ARBA" id="ARBA00004886"/>
    </source>
</evidence>
<dbReference type="Proteomes" id="UP001461960">
    <property type="component" value="Unassembled WGS sequence"/>
</dbReference>
<comment type="pathway">
    <text evidence="1 4">Cofactor biosynthesis; pyrroloquinoline quinone biosynthesis.</text>
</comment>
<dbReference type="InterPro" id="IPR022479">
    <property type="entry name" value="PqqD_bac"/>
</dbReference>
<comment type="subunit">
    <text evidence="2 4">Monomer. Interacts with PqqE.</text>
</comment>
<dbReference type="InterPro" id="IPR008792">
    <property type="entry name" value="PQQD"/>
</dbReference>
<comment type="similarity">
    <text evidence="4">Belongs to the PqqD family.</text>
</comment>
<accession>A0ABU9XAP2</accession>
<dbReference type="RefSeq" id="WP_299221148.1">
    <property type="nucleotide sequence ID" value="NZ_JBDGHN010000008.1"/>
</dbReference>
<dbReference type="InterPro" id="IPR041881">
    <property type="entry name" value="PqqD_sf"/>
</dbReference>
<name>A0ABU9XAP2_9GAMM</name>
<dbReference type="NCBIfam" id="NF002535">
    <property type="entry name" value="PRK02079.1"/>
    <property type="match status" value="1"/>
</dbReference>
<dbReference type="HAMAP" id="MF_00655">
    <property type="entry name" value="PQQ_syn_PqqD"/>
    <property type="match status" value="1"/>
</dbReference>
<evidence type="ECO:0000256" key="3">
    <source>
        <dbReference type="ARBA" id="ARBA00022905"/>
    </source>
</evidence>
<proteinExistence type="inferred from homology"/>
<dbReference type="Pfam" id="PF05402">
    <property type="entry name" value="PqqD"/>
    <property type="match status" value="1"/>
</dbReference>
<reference evidence="5 6" key="1">
    <citation type="submission" date="2024-05" db="EMBL/GenBank/DDBJ databases">
        <authorList>
            <person name="Kim H.-Y."/>
            <person name="Kim E."/>
            <person name="Cai Y."/>
            <person name="Yang S.-M."/>
            <person name="Lee W."/>
        </authorList>
    </citation>
    <scope>NUCLEOTIDE SEQUENCE [LARGE SCALE GENOMIC DNA]</scope>
    <source>
        <strain evidence="5 6">FBL11</strain>
    </source>
</reference>